<accession>A0A0F8VWV1</accession>
<dbReference type="EMBL" id="LAZR01068874">
    <property type="protein sequence ID" value="KKK48822.1"/>
    <property type="molecule type" value="Genomic_DNA"/>
</dbReference>
<name>A0A0F8VWV1_9ZZZZ</name>
<proteinExistence type="predicted"/>
<gene>
    <name evidence="1" type="ORF">LCGC14_3141260</name>
</gene>
<organism evidence="1">
    <name type="scientific">marine sediment metagenome</name>
    <dbReference type="NCBI Taxonomy" id="412755"/>
    <lineage>
        <taxon>unclassified sequences</taxon>
        <taxon>metagenomes</taxon>
        <taxon>ecological metagenomes</taxon>
    </lineage>
</organism>
<evidence type="ECO:0000313" key="1">
    <source>
        <dbReference type="EMBL" id="KKK48822.1"/>
    </source>
</evidence>
<sequence>MVDTVYGLRTLGKLRQVRSPLGQGDVQKLLAGTKGGTVKIEMVNCEATLLRDIAEPISTRKYVAETYGLTLRSSEFPTIDWAKINRAIIKRWSMSALTWIKREAWRNP</sequence>
<comment type="caution">
    <text evidence="1">The sequence shown here is derived from an EMBL/GenBank/DDBJ whole genome shotgun (WGS) entry which is preliminary data.</text>
</comment>
<protein>
    <submittedName>
        <fullName evidence="1">Uncharacterized protein</fullName>
    </submittedName>
</protein>
<reference evidence="1" key="1">
    <citation type="journal article" date="2015" name="Nature">
        <title>Complex archaea that bridge the gap between prokaryotes and eukaryotes.</title>
        <authorList>
            <person name="Spang A."/>
            <person name="Saw J.H."/>
            <person name="Jorgensen S.L."/>
            <person name="Zaremba-Niedzwiedzka K."/>
            <person name="Martijn J."/>
            <person name="Lind A.E."/>
            <person name="van Eijk R."/>
            <person name="Schleper C."/>
            <person name="Guy L."/>
            <person name="Ettema T.J."/>
        </authorList>
    </citation>
    <scope>NUCLEOTIDE SEQUENCE</scope>
</reference>
<dbReference type="AlphaFoldDB" id="A0A0F8VWV1"/>